<name>A0AAF0QP30_SOLVR</name>
<evidence type="ECO:0000313" key="2">
    <source>
        <dbReference type="Proteomes" id="UP001234989"/>
    </source>
</evidence>
<sequence>MVGGLCPSIKTPLPSL</sequence>
<evidence type="ECO:0000313" key="1">
    <source>
        <dbReference type="EMBL" id="WMV24176.1"/>
    </source>
</evidence>
<organism evidence="1 2">
    <name type="scientific">Solanum verrucosum</name>
    <dbReference type="NCBI Taxonomy" id="315347"/>
    <lineage>
        <taxon>Eukaryota</taxon>
        <taxon>Viridiplantae</taxon>
        <taxon>Streptophyta</taxon>
        <taxon>Embryophyta</taxon>
        <taxon>Tracheophyta</taxon>
        <taxon>Spermatophyta</taxon>
        <taxon>Magnoliopsida</taxon>
        <taxon>eudicotyledons</taxon>
        <taxon>Gunneridae</taxon>
        <taxon>Pentapetalae</taxon>
        <taxon>asterids</taxon>
        <taxon>lamiids</taxon>
        <taxon>Solanales</taxon>
        <taxon>Solanaceae</taxon>
        <taxon>Solanoideae</taxon>
        <taxon>Solaneae</taxon>
        <taxon>Solanum</taxon>
    </lineage>
</organism>
<reference evidence="1" key="1">
    <citation type="submission" date="2023-08" db="EMBL/GenBank/DDBJ databases">
        <title>A de novo genome assembly of Solanum verrucosum Schlechtendal, a Mexican diploid species geographically isolated from the other diploid A-genome species in potato relatives.</title>
        <authorList>
            <person name="Hosaka K."/>
        </authorList>
    </citation>
    <scope>NUCLEOTIDE SEQUENCE</scope>
    <source>
        <tissue evidence="1">Young leaves</tissue>
    </source>
</reference>
<dbReference type="EMBL" id="CP133615">
    <property type="protein sequence ID" value="WMV24176.1"/>
    <property type="molecule type" value="Genomic_DNA"/>
</dbReference>
<keyword evidence="2" id="KW-1185">Reference proteome</keyword>
<dbReference type="Proteomes" id="UP001234989">
    <property type="component" value="Chromosome 4"/>
</dbReference>
<gene>
    <name evidence="1" type="ORF">MTR67_017561</name>
</gene>
<accession>A0AAF0QP30</accession>
<dbReference type="AlphaFoldDB" id="A0AAF0QP30"/>
<proteinExistence type="predicted"/>
<protein>
    <submittedName>
        <fullName evidence="1">Uncharacterized protein</fullName>
    </submittedName>
</protein>